<evidence type="ECO:0000256" key="3">
    <source>
        <dbReference type="ARBA" id="ARBA00012949"/>
    </source>
</evidence>
<keyword evidence="9" id="KW-0812">Transmembrane</keyword>
<keyword evidence="9" id="KW-1133">Transmembrane helix</keyword>
<protein>
    <recommendedName>
        <fullName evidence="3">cytochrome-c oxidase</fullName>
        <ecNumber evidence="3">7.1.1.9</ecNumber>
    </recommendedName>
    <alternativeName>
        <fullName evidence="12">Cytochrome c oxidase polypeptide II</fullName>
    </alternativeName>
</protein>
<sequence>MVNKLEAAWTLAVVVLLAGVAAYSTVLLYHVDALPAHPTEYVTVIGRQWEWEFCYPANGTCYNSTYDATTNSVSGGALWAPAGSDIQINVTGADVIHSFNIPQLGIRIDAIPGRTNHLAFNVPSAAPGTQYLIQCTEFCGTFHGTMRSFLVIT</sequence>
<dbReference type="Pfam" id="PF00116">
    <property type="entry name" value="COX2"/>
    <property type="match status" value="1"/>
</dbReference>
<dbReference type="EC" id="7.1.1.9" evidence="3"/>
<evidence type="ECO:0000256" key="7">
    <source>
        <dbReference type="ARBA" id="ARBA00022967"/>
    </source>
</evidence>
<feature type="domain" description="Cytochrome oxidase subunit II transmembrane region profile" evidence="14">
    <location>
        <begin position="1"/>
        <end position="35"/>
    </location>
</feature>
<dbReference type="Gene3D" id="2.60.40.420">
    <property type="entry name" value="Cupredoxins - blue copper proteins"/>
    <property type="match status" value="1"/>
</dbReference>
<organism evidence="15">
    <name type="scientific">mine drainage metagenome</name>
    <dbReference type="NCBI Taxonomy" id="410659"/>
    <lineage>
        <taxon>unclassified sequences</taxon>
        <taxon>metagenomes</taxon>
        <taxon>ecological metagenomes</taxon>
    </lineage>
</organism>
<feature type="domain" description="Cytochrome oxidase subunit II copper A binding" evidence="13">
    <location>
        <begin position="37"/>
        <end position="153"/>
    </location>
</feature>
<evidence type="ECO:0000256" key="12">
    <source>
        <dbReference type="ARBA" id="ARBA00031389"/>
    </source>
</evidence>
<keyword evidence="7" id="KW-1278">Translocase</keyword>
<keyword evidence="15" id="KW-0560">Oxidoreductase</keyword>
<dbReference type="PROSITE" id="PS00078">
    <property type="entry name" value="COX2"/>
    <property type="match status" value="1"/>
</dbReference>
<keyword evidence="4" id="KW-0813">Transport</keyword>
<dbReference type="GO" id="GO:0042773">
    <property type="term" value="P:ATP synthesis coupled electron transport"/>
    <property type="evidence" value="ECO:0007669"/>
    <property type="project" value="TreeGrafter"/>
</dbReference>
<evidence type="ECO:0000256" key="4">
    <source>
        <dbReference type="ARBA" id="ARBA00022448"/>
    </source>
</evidence>
<dbReference type="GO" id="GO:0004129">
    <property type="term" value="F:cytochrome-c oxidase activity"/>
    <property type="evidence" value="ECO:0007669"/>
    <property type="project" value="UniProtKB-EC"/>
</dbReference>
<name>T1BK82_9ZZZZ</name>
<keyword evidence="8" id="KW-0249">Electron transport</keyword>
<evidence type="ECO:0000256" key="2">
    <source>
        <dbReference type="ARBA" id="ARBA00007866"/>
    </source>
</evidence>
<gene>
    <name evidence="15" type="ORF">B1B_03256</name>
</gene>
<keyword evidence="11" id="KW-0472">Membrane</keyword>
<evidence type="ECO:0000256" key="8">
    <source>
        <dbReference type="ARBA" id="ARBA00022982"/>
    </source>
</evidence>
<dbReference type="InterPro" id="IPR002429">
    <property type="entry name" value="CcO_II-like_C"/>
</dbReference>
<evidence type="ECO:0000259" key="14">
    <source>
        <dbReference type="PROSITE" id="PS50999"/>
    </source>
</evidence>
<dbReference type="PROSITE" id="PS50999">
    <property type="entry name" value="COX2_TM"/>
    <property type="match status" value="1"/>
</dbReference>
<dbReference type="InterPro" id="IPR045187">
    <property type="entry name" value="CcO_II"/>
</dbReference>
<evidence type="ECO:0000256" key="5">
    <source>
        <dbReference type="ARBA" id="ARBA00022660"/>
    </source>
</evidence>
<dbReference type="InterPro" id="IPR001505">
    <property type="entry name" value="Copper_CuA"/>
</dbReference>
<dbReference type="PANTHER" id="PTHR22888">
    <property type="entry name" value="CYTOCHROME C OXIDASE, SUBUNIT II"/>
    <property type="match status" value="1"/>
</dbReference>
<comment type="subcellular location">
    <subcellularLocation>
        <location evidence="1">Membrane</location>
        <topology evidence="1">Multi-pass membrane protein</topology>
    </subcellularLocation>
</comment>
<dbReference type="InterPro" id="IPR008972">
    <property type="entry name" value="Cupredoxin"/>
</dbReference>
<keyword evidence="5" id="KW-0679">Respiratory chain</keyword>
<evidence type="ECO:0000256" key="10">
    <source>
        <dbReference type="ARBA" id="ARBA00023008"/>
    </source>
</evidence>
<proteinExistence type="inferred from homology"/>
<evidence type="ECO:0000256" key="9">
    <source>
        <dbReference type="ARBA" id="ARBA00022989"/>
    </source>
</evidence>
<evidence type="ECO:0000256" key="6">
    <source>
        <dbReference type="ARBA" id="ARBA00022723"/>
    </source>
</evidence>
<keyword evidence="10" id="KW-0186">Copper</keyword>
<dbReference type="InterPro" id="IPR011759">
    <property type="entry name" value="Cyt_c_oxidase_su2_TM_dom"/>
</dbReference>
<reference evidence="15" key="2">
    <citation type="journal article" date="2014" name="ISME J.">
        <title>Microbial stratification in low pH oxic and suboxic macroscopic growths along an acid mine drainage.</title>
        <authorList>
            <person name="Mendez-Garcia C."/>
            <person name="Mesa V."/>
            <person name="Sprenger R.R."/>
            <person name="Richter M."/>
            <person name="Diez M.S."/>
            <person name="Solano J."/>
            <person name="Bargiela R."/>
            <person name="Golyshina O.V."/>
            <person name="Manteca A."/>
            <person name="Ramos J.L."/>
            <person name="Gallego J.R."/>
            <person name="Llorente I."/>
            <person name="Martins Dos Santos V.A."/>
            <person name="Jensen O.N."/>
            <person name="Pelaez A.I."/>
            <person name="Sanchez J."/>
            <person name="Ferrer M."/>
        </authorList>
    </citation>
    <scope>NUCLEOTIDE SEQUENCE</scope>
</reference>
<dbReference type="GO" id="GO:0016491">
    <property type="term" value="F:oxidoreductase activity"/>
    <property type="evidence" value="ECO:0007669"/>
    <property type="project" value="UniProtKB-KW"/>
</dbReference>
<dbReference type="PROSITE" id="PS50857">
    <property type="entry name" value="COX2_CUA"/>
    <property type="match status" value="1"/>
</dbReference>
<evidence type="ECO:0000256" key="11">
    <source>
        <dbReference type="ARBA" id="ARBA00023136"/>
    </source>
</evidence>
<evidence type="ECO:0000259" key="13">
    <source>
        <dbReference type="PROSITE" id="PS50857"/>
    </source>
</evidence>
<comment type="caution">
    <text evidence="15">The sequence shown here is derived from an EMBL/GenBank/DDBJ whole genome shotgun (WGS) entry which is preliminary data.</text>
</comment>
<evidence type="ECO:0000256" key="1">
    <source>
        <dbReference type="ARBA" id="ARBA00004141"/>
    </source>
</evidence>
<dbReference type="AlphaFoldDB" id="T1BK82"/>
<dbReference type="GO" id="GO:0016020">
    <property type="term" value="C:membrane"/>
    <property type="evidence" value="ECO:0007669"/>
    <property type="project" value="UniProtKB-SubCell"/>
</dbReference>
<comment type="similarity">
    <text evidence="2">Belongs to the cytochrome c oxidase subunit 2 family.</text>
</comment>
<dbReference type="SUPFAM" id="SSF49503">
    <property type="entry name" value="Cupredoxins"/>
    <property type="match status" value="1"/>
</dbReference>
<reference evidence="15" key="1">
    <citation type="submission" date="2013-08" db="EMBL/GenBank/DDBJ databases">
        <authorList>
            <person name="Mendez C."/>
            <person name="Richter M."/>
            <person name="Ferrer M."/>
            <person name="Sanchez J."/>
        </authorList>
    </citation>
    <scope>NUCLEOTIDE SEQUENCE</scope>
</reference>
<dbReference type="GO" id="GO:0005507">
    <property type="term" value="F:copper ion binding"/>
    <property type="evidence" value="ECO:0007669"/>
    <property type="project" value="InterPro"/>
</dbReference>
<dbReference type="PRINTS" id="PR01166">
    <property type="entry name" value="CYCOXIDASEII"/>
</dbReference>
<evidence type="ECO:0000313" key="15">
    <source>
        <dbReference type="EMBL" id="EQD73361.1"/>
    </source>
</evidence>
<keyword evidence="6" id="KW-0479">Metal-binding</keyword>
<dbReference type="PANTHER" id="PTHR22888:SF9">
    <property type="entry name" value="CYTOCHROME C OXIDASE SUBUNIT 2"/>
    <property type="match status" value="1"/>
</dbReference>
<dbReference type="EMBL" id="AUZY01001994">
    <property type="protein sequence ID" value="EQD73361.1"/>
    <property type="molecule type" value="Genomic_DNA"/>
</dbReference>
<accession>T1BK82</accession>